<dbReference type="Proteomes" id="UP000663834">
    <property type="component" value="Unassembled WGS sequence"/>
</dbReference>
<reference evidence="1" key="1">
    <citation type="submission" date="2021-02" db="EMBL/GenBank/DDBJ databases">
        <authorList>
            <person name="Nowell W R."/>
        </authorList>
    </citation>
    <scope>NUCLEOTIDE SEQUENCE</scope>
</reference>
<dbReference type="EMBL" id="CAJOBJ010327851">
    <property type="protein sequence ID" value="CAF5178082.1"/>
    <property type="molecule type" value="Genomic_DNA"/>
</dbReference>
<protein>
    <submittedName>
        <fullName evidence="1">Uncharacterized protein</fullName>
    </submittedName>
</protein>
<gene>
    <name evidence="4" type="ORF">GIL414_LOCUS68367</name>
    <name evidence="1" type="ORF">KQP761_LOCUS9781</name>
    <name evidence="3" type="ORF">OVN521_LOCUS16707</name>
    <name evidence="2" type="ORF">WKI299_LOCUS22899</name>
</gene>
<comment type="caution">
    <text evidence="1">The sequence shown here is derived from an EMBL/GenBank/DDBJ whole genome shotgun (WGS) entry which is preliminary data.</text>
</comment>
<keyword evidence="6" id="KW-1185">Reference proteome</keyword>
<dbReference type="EMBL" id="CAJNOW010004022">
    <property type="protein sequence ID" value="CAF1402700.1"/>
    <property type="molecule type" value="Genomic_DNA"/>
</dbReference>
<dbReference type="Proteomes" id="UP000663866">
    <property type="component" value="Unassembled WGS sequence"/>
</dbReference>
<evidence type="ECO:0000313" key="4">
    <source>
        <dbReference type="EMBL" id="CAF5178082.1"/>
    </source>
</evidence>
<evidence type="ECO:0000313" key="6">
    <source>
        <dbReference type="Proteomes" id="UP000663866"/>
    </source>
</evidence>
<organism evidence="1 5">
    <name type="scientific">Rotaria magnacalcarata</name>
    <dbReference type="NCBI Taxonomy" id="392030"/>
    <lineage>
        <taxon>Eukaryota</taxon>
        <taxon>Metazoa</taxon>
        <taxon>Spiralia</taxon>
        <taxon>Gnathifera</taxon>
        <taxon>Rotifera</taxon>
        <taxon>Eurotatoria</taxon>
        <taxon>Bdelloidea</taxon>
        <taxon>Philodinida</taxon>
        <taxon>Philodinidae</taxon>
        <taxon>Rotaria</taxon>
    </lineage>
</organism>
<evidence type="ECO:0000313" key="2">
    <source>
        <dbReference type="EMBL" id="CAF2114418.1"/>
    </source>
</evidence>
<sequence>MEPKILGYSFVQAVHKERATLKTLAQ</sequence>
<dbReference type="EMBL" id="CAJOBG010002813">
    <property type="protein sequence ID" value="CAF4029541.1"/>
    <property type="molecule type" value="Genomic_DNA"/>
</dbReference>
<name>A0A815L866_9BILA</name>
<evidence type="ECO:0000313" key="3">
    <source>
        <dbReference type="EMBL" id="CAF4029541.1"/>
    </source>
</evidence>
<evidence type="ECO:0000313" key="5">
    <source>
        <dbReference type="Proteomes" id="UP000663834"/>
    </source>
</evidence>
<accession>A0A815L866</accession>
<feature type="non-terminal residue" evidence="1">
    <location>
        <position position="26"/>
    </location>
</feature>
<dbReference type="EMBL" id="CAJNRF010009865">
    <property type="protein sequence ID" value="CAF2114418.1"/>
    <property type="molecule type" value="Genomic_DNA"/>
</dbReference>
<dbReference type="Proteomes" id="UP000681720">
    <property type="component" value="Unassembled WGS sequence"/>
</dbReference>
<proteinExistence type="predicted"/>
<dbReference type="Proteomes" id="UP000663856">
    <property type="component" value="Unassembled WGS sequence"/>
</dbReference>
<evidence type="ECO:0000313" key="1">
    <source>
        <dbReference type="EMBL" id="CAF1402700.1"/>
    </source>
</evidence>
<dbReference type="AlphaFoldDB" id="A0A815L866"/>